<evidence type="ECO:0000256" key="3">
    <source>
        <dbReference type="ARBA" id="ARBA00022598"/>
    </source>
</evidence>
<dbReference type="AlphaFoldDB" id="A0A318HAN6"/>
<evidence type="ECO:0000256" key="11">
    <source>
        <dbReference type="ARBA" id="ARBA00022839"/>
    </source>
</evidence>
<dbReference type="NCBIfam" id="TIGR02777">
    <property type="entry name" value="LigD_PE_dom"/>
    <property type="match status" value="1"/>
</dbReference>
<keyword evidence="11" id="KW-0269">Exonuclease</keyword>
<dbReference type="Pfam" id="PF04679">
    <property type="entry name" value="DNA_ligase_A_C"/>
    <property type="match status" value="1"/>
</dbReference>
<dbReference type="InterPro" id="IPR012340">
    <property type="entry name" value="NA-bd_OB-fold"/>
</dbReference>
<evidence type="ECO:0000313" key="27">
    <source>
        <dbReference type="Proteomes" id="UP000247781"/>
    </source>
</evidence>
<dbReference type="GO" id="GO:0003677">
    <property type="term" value="F:DNA binding"/>
    <property type="evidence" value="ECO:0007669"/>
    <property type="project" value="UniProtKB-KW"/>
</dbReference>
<keyword evidence="10" id="KW-0378">Hydrolase</keyword>
<dbReference type="NCBIfam" id="NF007210">
    <property type="entry name" value="PRK09632.1"/>
    <property type="match status" value="1"/>
</dbReference>
<dbReference type="PANTHER" id="PTHR42705:SF2">
    <property type="entry name" value="BIFUNCTIONAL NON-HOMOLOGOUS END JOINING PROTEIN LIGD"/>
    <property type="match status" value="1"/>
</dbReference>
<keyword evidence="18" id="KW-0511">Multifunctional enzyme</keyword>
<dbReference type="Pfam" id="PF13298">
    <property type="entry name" value="LigD_N"/>
    <property type="match status" value="1"/>
</dbReference>
<reference evidence="27" key="1">
    <citation type="submission" date="2018-05" db="EMBL/GenBank/DDBJ databases">
        <authorList>
            <person name="Deangelis K."/>
            <person name="Huntemann M."/>
            <person name="Clum A."/>
            <person name="Pillay M."/>
            <person name="Palaniappan K."/>
            <person name="Varghese N."/>
            <person name="Mikhailova N."/>
            <person name="Stamatis D."/>
            <person name="Reddy T."/>
            <person name="Daum C."/>
            <person name="Shapiro N."/>
            <person name="Ivanova N."/>
            <person name="Kyrpides N."/>
            <person name="Woyke T."/>
        </authorList>
    </citation>
    <scope>NUCLEOTIDE SEQUENCE [LARGE SCALE GENOMIC DNA]</scope>
    <source>
        <strain evidence="27">GAS496</strain>
    </source>
</reference>
<keyword evidence="14" id="KW-0238">DNA-binding</keyword>
<dbReference type="InterPro" id="IPR012310">
    <property type="entry name" value="DNA_ligase_ATP-dep_cent"/>
</dbReference>
<comment type="similarity">
    <text evidence="23">In the central section; belongs to the LigD 3'-phosphoesterase family.</text>
</comment>
<keyword evidence="9" id="KW-0227">DNA damage</keyword>
<gene>
    <name evidence="26" type="ORF">C8E89_12052</name>
</gene>
<dbReference type="CDD" id="cd07971">
    <property type="entry name" value="OBF_DNA_ligase_LigD"/>
    <property type="match status" value="1"/>
</dbReference>
<keyword evidence="16" id="KW-0234">DNA repair</keyword>
<keyword evidence="15" id="KW-0233">DNA recombination</keyword>
<evidence type="ECO:0000256" key="17">
    <source>
        <dbReference type="ARBA" id="ARBA00023211"/>
    </source>
</evidence>
<reference evidence="26 27" key="2">
    <citation type="submission" date="2018-06" db="EMBL/GenBank/DDBJ databases">
        <title>Sequencing of bacterial isolates from soil warming experiment in Harvard Forest, Massachusetts, USA.</title>
        <authorList>
            <person name="Deangelis K.PhD."/>
        </authorList>
    </citation>
    <scope>NUCLEOTIDE SEQUENCE [LARGE SCALE GENOMIC DNA]</scope>
    <source>
        <strain evidence="26 27">GAS496</strain>
    </source>
</reference>
<dbReference type="FunFam" id="2.40.50.140:FF:000292">
    <property type="entry name" value="Probable ATP-dependent DNA ligase"/>
    <property type="match status" value="1"/>
</dbReference>
<dbReference type="InterPro" id="IPR014145">
    <property type="entry name" value="LigD_pol_dom"/>
</dbReference>
<dbReference type="GO" id="GO:0046872">
    <property type="term" value="F:metal ion binding"/>
    <property type="evidence" value="ECO:0007669"/>
    <property type="project" value="UniProtKB-KW"/>
</dbReference>
<evidence type="ECO:0000256" key="7">
    <source>
        <dbReference type="ARBA" id="ARBA00022723"/>
    </source>
</evidence>
<dbReference type="GO" id="GO:0005524">
    <property type="term" value="F:ATP binding"/>
    <property type="evidence" value="ECO:0007669"/>
    <property type="project" value="UniProtKB-KW"/>
</dbReference>
<dbReference type="InterPro" id="IPR033649">
    <property type="entry name" value="MtLigD_Pol-like"/>
</dbReference>
<name>A0A318HAN6_9MYCO</name>
<comment type="cofactor">
    <cofactor evidence="1">
        <name>Mn(2+)</name>
        <dbReference type="ChEBI" id="CHEBI:29035"/>
    </cofactor>
</comment>
<dbReference type="NCBIfam" id="TIGR02779">
    <property type="entry name" value="NHEJ_ligase_lig"/>
    <property type="match status" value="1"/>
</dbReference>
<dbReference type="InterPro" id="IPR014144">
    <property type="entry name" value="LigD_PE_domain"/>
</dbReference>
<keyword evidence="6" id="KW-0540">Nuclease</keyword>
<dbReference type="GO" id="GO:0003910">
    <property type="term" value="F:DNA ligase (ATP) activity"/>
    <property type="evidence" value="ECO:0007669"/>
    <property type="project" value="UniProtKB-EC"/>
</dbReference>
<feature type="region of interest" description="Disordered" evidence="24">
    <location>
        <begin position="727"/>
        <end position="755"/>
    </location>
</feature>
<dbReference type="InterPro" id="IPR014146">
    <property type="entry name" value="LigD_ligase_dom"/>
</dbReference>
<dbReference type="GO" id="GO:0006310">
    <property type="term" value="P:DNA recombination"/>
    <property type="evidence" value="ECO:0007669"/>
    <property type="project" value="UniProtKB-KW"/>
</dbReference>
<keyword evidence="7" id="KW-0479">Metal-binding</keyword>
<evidence type="ECO:0000256" key="1">
    <source>
        <dbReference type="ARBA" id="ARBA00001936"/>
    </source>
</evidence>
<keyword evidence="8" id="KW-0547">Nucleotide-binding</keyword>
<dbReference type="CDD" id="cd07906">
    <property type="entry name" value="Adenylation_DNA_ligase_LigD_LigC"/>
    <property type="match status" value="1"/>
</dbReference>
<evidence type="ECO:0000313" key="26">
    <source>
        <dbReference type="EMBL" id="PXX04313.1"/>
    </source>
</evidence>
<dbReference type="Gene3D" id="3.30.1490.70">
    <property type="match status" value="1"/>
</dbReference>
<dbReference type="Pfam" id="PF21686">
    <property type="entry name" value="LigD_Prim-Pol"/>
    <property type="match status" value="1"/>
</dbReference>
<keyword evidence="17" id="KW-0464">Manganese</keyword>
<evidence type="ECO:0000256" key="16">
    <source>
        <dbReference type="ARBA" id="ARBA00023204"/>
    </source>
</evidence>
<protein>
    <recommendedName>
        <fullName evidence="2">DNA ligase (ATP)</fullName>
        <ecNumber evidence="2">6.5.1.1</ecNumber>
    </recommendedName>
    <alternativeName>
        <fullName evidence="19">NHEJ DNA polymerase</fullName>
    </alternativeName>
</protein>
<comment type="catalytic activity">
    <reaction evidence="20">
        <text>ATP + (deoxyribonucleotide)n-3'-hydroxyl + 5'-phospho-(deoxyribonucleotide)m = (deoxyribonucleotide)n+m + AMP + diphosphate.</text>
        <dbReference type="EC" id="6.5.1.1"/>
    </reaction>
</comment>
<dbReference type="EMBL" id="QJJU01000020">
    <property type="protein sequence ID" value="PXX04313.1"/>
    <property type="molecule type" value="Genomic_DNA"/>
</dbReference>
<evidence type="ECO:0000256" key="14">
    <source>
        <dbReference type="ARBA" id="ARBA00023125"/>
    </source>
</evidence>
<keyword evidence="4" id="KW-0808">Transferase</keyword>
<sequence>MVDHYGRVKLTNPDKVLYPATGTTKAQVFDYYISIAEVMLPHIAGRPVTRKRWPNGVDETSFFEKQLASSAPDWLNRASITHRSGTTTYPIIDTVEALAWIAQQAALEVHVPQWRFVGEQLGPATRLVFDLDPGDGVTMKQLCKVAQAVKELMDDIGLTTYPLTSGSKGLHLYAPLEEPVSSRGAVVLAKRVAQQLEQAMPKLVTSTMTKSLRAGKVFLDWSQNNGSKTTIAPYSLRGREHPTVAAPRTWDEIADSKLRHLRFDEVLDRVVDMGDLLAPLDETVPTEDRLTKYRGMRDASKTPEPVPKKAPKAGNNNLFAIQEHHARRLHYDLRLERDGVLVSWAVPKNLPDTPSVNHLAVHTEDHPLEYLTFEATIPRGEYGAGKMIVWDTGTYETEKFRDHSPDGPEKGGEVIVTLHGKKIDGRYALIQTDGKNWLAHRMKEQQRPQAGDLAPMLATEGSIDKLKSTQWAFEGKWDGYRVLVDANHGQLNLRSRSGRDVTDEYLQFESLAADLADHHVILDGEAVALDASGVPSFGEMQNRARSTRLEFWAFDILHLDGRSLLRAKYSDRRRLLEALAEANGLIVPDQLSGDGPEAMEYARKHRWEGVVAKKRDSTYQAGRRSSSWIKDKIWNTQEAVIGGWRQGEGGRSSGIGALMLGIPEAGGLHFAGRVGTGFTEKELSKLKEMLKPLETDESPFNTRLSNLDAKGVTFVRPELVGEVRYSERTSDGRLRQPSWRGLRPDKTPSEVRWEG</sequence>
<dbReference type="InterPro" id="IPR052171">
    <property type="entry name" value="NHEJ_LigD"/>
</dbReference>
<evidence type="ECO:0000256" key="22">
    <source>
        <dbReference type="ARBA" id="ARBA00049990"/>
    </source>
</evidence>
<organism evidence="26 27">
    <name type="scientific">Mycolicibacterium moriokaense</name>
    <dbReference type="NCBI Taxonomy" id="39691"/>
    <lineage>
        <taxon>Bacteria</taxon>
        <taxon>Bacillati</taxon>
        <taxon>Actinomycetota</taxon>
        <taxon>Actinomycetes</taxon>
        <taxon>Mycobacteriales</taxon>
        <taxon>Mycobacteriaceae</taxon>
        <taxon>Mycolicibacterium</taxon>
    </lineage>
</organism>
<dbReference type="Gene3D" id="3.30.470.30">
    <property type="entry name" value="DNA ligase/mRNA capping enzyme"/>
    <property type="match status" value="1"/>
</dbReference>
<evidence type="ECO:0000256" key="21">
    <source>
        <dbReference type="ARBA" id="ARBA00049981"/>
    </source>
</evidence>
<dbReference type="GO" id="GO:0003887">
    <property type="term" value="F:DNA-directed DNA polymerase activity"/>
    <property type="evidence" value="ECO:0007669"/>
    <property type="project" value="UniProtKB-KW"/>
</dbReference>
<proteinExistence type="inferred from homology"/>
<keyword evidence="12" id="KW-0067">ATP-binding</keyword>
<dbReference type="Gene3D" id="2.40.50.140">
    <property type="entry name" value="Nucleic acid-binding proteins"/>
    <property type="match status" value="1"/>
</dbReference>
<dbReference type="Gene3D" id="3.90.920.10">
    <property type="entry name" value="DNA primase, PRIM domain"/>
    <property type="match status" value="1"/>
</dbReference>
<dbReference type="Proteomes" id="UP000247781">
    <property type="component" value="Unassembled WGS sequence"/>
</dbReference>
<evidence type="ECO:0000256" key="23">
    <source>
        <dbReference type="ARBA" id="ARBA00061331"/>
    </source>
</evidence>
<feature type="domain" description="ATP-dependent DNA ligase family profile" evidence="25">
    <location>
        <begin position="542"/>
        <end position="664"/>
    </location>
</feature>
<dbReference type="PANTHER" id="PTHR42705">
    <property type="entry name" value="BIFUNCTIONAL NON-HOMOLOGOUS END JOINING PROTEIN LIGD"/>
    <property type="match status" value="1"/>
</dbReference>
<evidence type="ECO:0000256" key="2">
    <source>
        <dbReference type="ARBA" id="ARBA00012727"/>
    </source>
</evidence>
<evidence type="ECO:0000256" key="18">
    <source>
        <dbReference type="ARBA" id="ARBA00023268"/>
    </source>
</evidence>
<dbReference type="NCBIfam" id="TIGR02778">
    <property type="entry name" value="ligD_pol"/>
    <property type="match status" value="1"/>
</dbReference>
<evidence type="ECO:0000256" key="4">
    <source>
        <dbReference type="ARBA" id="ARBA00022679"/>
    </source>
</evidence>
<keyword evidence="13" id="KW-0239">DNA-directed DNA polymerase</keyword>
<dbReference type="EC" id="6.5.1.1" evidence="2"/>
<evidence type="ECO:0000256" key="9">
    <source>
        <dbReference type="ARBA" id="ARBA00022763"/>
    </source>
</evidence>
<evidence type="ECO:0000256" key="15">
    <source>
        <dbReference type="ARBA" id="ARBA00023172"/>
    </source>
</evidence>
<evidence type="ECO:0000256" key="13">
    <source>
        <dbReference type="ARBA" id="ARBA00022932"/>
    </source>
</evidence>
<evidence type="ECO:0000256" key="10">
    <source>
        <dbReference type="ARBA" id="ARBA00022801"/>
    </source>
</evidence>
<comment type="caution">
    <text evidence="26">The sequence shown here is derived from an EMBL/GenBank/DDBJ whole genome shotgun (WGS) entry which is preliminary data.</text>
</comment>
<evidence type="ECO:0000256" key="24">
    <source>
        <dbReference type="SAM" id="MobiDB-lite"/>
    </source>
</evidence>
<dbReference type="GO" id="GO:0004527">
    <property type="term" value="F:exonuclease activity"/>
    <property type="evidence" value="ECO:0007669"/>
    <property type="project" value="UniProtKB-KW"/>
</dbReference>
<keyword evidence="3 26" id="KW-0436">Ligase</keyword>
<evidence type="ECO:0000256" key="12">
    <source>
        <dbReference type="ARBA" id="ARBA00022840"/>
    </source>
</evidence>
<evidence type="ECO:0000256" key="8">
    <source>
        <dbReference type="ARBA" id="ARBA00022741"/>
    </source>
</evidence>
<keyword evidence="5" id="KW-0548">Nucleotidyltransferase</keyword>
<evidence type="ECO:0000256" key="20">
    <source>
        <dbReference type="ARBA" id="ARBA00034003"/>
    </source>
</evidence>
<keyword evidence="27" id="KW-1185">Reference proteome</keyword>
<evidence type="ECO:0000256" key="5">
    <source>
        <dbReference type="ARBA" id="ARBA00022695"/>
    </source>
</evidence>
<dbReference type="Pfam" id="PF01068">
    <property type="entry name" value="DNA_ligase_A_M"/>
    <property type="match status" value="1"/>
</dbReference>
<evidence type="ECO:0000256" key="6">
    <source>
        <dbReference type="ARBA" id="ARBA00022722"/>
    </source>
</evidence>
<comment type="similarity">
    <text evidence="21">In the C-terminal section; belongs to the ATP-dependent DNA ligase family.</text>
</comment>
<dbReference type="CDD" id="cd04863">
    <property type="entry name" value="MtLigD_Pol_like"/>
    <property type="match status" value="1"/>
</dbReference>
<comment type="similarity">
    <text evidence="22">In the N-terminal section; belongs to the LigD polymerase family.</text>
</comment>
<accession>A0A318HAN6</accession>
<dbReference type="GO" id="GO:0006303">
    <property type="term" value="P:double-strand break repair via nonhomologous end joining"/>
    <property type="evidence" value="ECO:0007669"/>
    <property type="project" value="UniProtKB-ARBA"/>
</dbReference>
<dbReference type="SUPFAM" id="SSF50249">
    <property type="entry name" value="Nucleic acid-binding proteins"/>
    <property type="match status" value="1"/>
</dbReference>
<feature type="compositionally biased region" description="Basic and acidic residues" evidence="24">
    <location>
        <begin position="742"/>
        <end position="755"/>
    </location>
</feature>
<dbReference type="InterPro" id="IPR012309">
    <property type="entry name" value="DNA_ligase_ATP-dep_C"/>
</dbReference>
<dbReference type="PROSITE" id="PS50160">
    <property type="entry name" value="DNA_LIGASE_A3"/>
    <property type="match status" value="1"/>
</dbReference>
<dbReference type="RefSeq" id="WP_181428372.1">
    <property type="nucleotide sequence ID" value="NZ_QJJU01000020.1"/>
</dbReference>
<evidence type="ECO:0000259" key="25">
    <source>
        <dbReference type="PROSITE" id="PS50160"/>
    </source>
</evidence>
<evidence type="ECO:0000256" key="19">
    <source>
        <dbReference type="ARBA" id="ARBA00029943"/>
    </source>
</evidence>
<dbReference type="SUPFAM" id="SSF56091">
    <property type="entry name" value="DNA ligase/mRNA capping enzyme, catalytic domain"/>
    <property type="match status" value="1"/>
</dbReference>